<dbReference type="EMBL" id="FOFG01000004">
    <property type="protein sequence ID" value="SEQ36040.1"/>
    <property type="molecule type" value="Genomic_DNA"/>
</dbReference>
<feature type="domain" description="Anti-sigma factor NepR" evidence="2">
    <location>
        <begin position="34"/>
        <end position="67"/>
    </location>
</feature>
<proteinExistence type="predicted"/>
<dbReference type="Proteomes" id="UP000199647">
    <property type="component" value="Unassembled WGS sequence"/>
</dbReference>
<keyword evidence="4" id="KW-1185">Reference proteome</keyword>
<dbReference type="STRING" id="1855383.SAMN05216548_10486"/>
<feature type="region of interest" description="Disordered" evidence="1">
    <location>
        <begin position="1"/>
        <end position="34"/>
    </location>
</feature>
<protein>
    <recommendedName>
        <fullName evidence="2">Anti-sigma factor NepR domain-containing protein</fullName>
    </recommendedName>
</protein>
<dbReference type="AlphaFoldDB" id="A0A1H9FDM6"/>
<organism evidence="3 4">
    <name type="scientific">Faunimonas pinastri</name>
    <dbReference type="NCBI Taxonomy" id="1855383"/>
    <lineage>
        <taxon>Bacteria</taxon>
        <taxon>Pseudomonadati</taxon>
        <taxon>Pseudomonadota</taxon>
        <taxon>Alphaproteobacteria</taxon>
        <taxon>Hyphomicrobiales</taxon>
        <taxon>Afifellaceae</taxon>
        <taxon>Faunimonas</taxon>
    </lineage>
</organism>
<evidence type="ECO:0000313" key="4">
    <source>
        <dbReference type="Proteomes" id="UP000199647"/>
    </source>
</evidence>
<dbReference type="InterPro" id="IPR041649">
    <property type="entry name" value="NepR"/>
</dbReference>
<accession>A0A1H9FDM6</accession>
<dbReference type="Pfam" id="PF18557">
    <property type="entry name" value="NepR"/>
    <property type="match status" value="1"/>
</dbReference>
<sequence>MAARDNDQGGMGSENAFGRSSGENSEGKVDQRVQGEIGKHLRAFYDDVINEPVPNRFMELLEQLERSTQKR</sequence>
<evidence type="ECO:0000259" key="2">
    <source>
        <dbReference type="Pfam" id="PF18557"/>
    </source>
</evidence>
<feature type="compositionally biased region" description="Basic and acidic residues" evidence="1">
    <location>
        <begin position="25"/>
        <end position="34"/>
    </location>
</feature>
<gene>
    <name evidence="3" type="ORF">SAMN05216548_10486</name>
</gene>
<name>A0A1H9FDM6_9HYPH</name>
<reference evidence="3 4" key="1">
    <citation type="submission" date="2016-10" db="EMBL/GenBank/DDBJ databases">
        <authorList>
            <person name="de Groot N.N."/>
        </authorList>
    </citation>
    <scope>NUCLEOTIDE SEQUENCE [LARGE SCALE GENOMIC DNA]</scope>
    <source>
        <strain evidence="3 4">A52C2</strain>
    </source>
</reference>
<evidence type="ECO:0000256" key="1">
    <source>
        <dbReference type="SAM" id="MobiDB-lite"/>
    </source>
</evidence>
<evidence type="ECO:0000313" key="3">
    <source>
        <dbReference type="EMBL" id="SEQ36040.1"/>
    </source>
</evidence>